<dbReference type="InterPro" id="IPR000866">
    <property type="entry name" value="AhpC/TSA"/>
</dbReference>
<accession>A0ABV8GVV2</accession>
<sequence>MFKKMFGITMLLVLAGIVIGNFIEQQFEKKTEPNIYDVTGDTNVEGGAIAPVESIGIEPGEAAPDFELETLNVEQFKLSDLKGKKVILNFWYTWCPPCREEMPEMQKFYEEFGDEVEIVAVNLTYMEKSEQDVHDFIDEFSFTYSVPLDREETVAEQYKIHAAPTSYFIGTDGIVQQTRRIGPMEYEFMEEMVHKLN</sequence>
<proteinExistence type="predicted"/>
<dbReference type="InterPro" id="IPR013766">
    <property type="entry name" value="Thioredoxin_domain"/>
</dbReference>
<dbReference type="Pfam" id="PF00578">
    <property type="entry name" value="AhpC-TSA"/>
    <property type="match status" value="1"/>
</dbReference>
<feature type="domain" description="Thioredoxin" evidence="2">
    <location>
        <begin position="57"/>
        <end position="197"/>
    </location>
</feature>
<evidence type="ECO:0000256" key="1">
    <source>
        <dbReference type="ARBA" id="ARBA00023157"/>
    </source>
</evidence>
<protein>
    <submittedName>
        <fullName evidence="3">TlpA family protein disulfide reductase</fullName>
    </submittedName>
</protein>
<keyword evidence="4" id="KW-1185">Reference proteome</keyword>
<evidence type="ECO:0000313" key="3">
    <source>
        <dbReference type="EMBL" id="MFC4023051.1"/>
    </source>
</evidence>
<gene>
    <name evidence="3" type="ORF">ACFOUV_04375</name>
</gene>
<dbReference type="Proteomes" id="UP001595772">
    <property type="component" value="Unassembled WGS sequence"/>
</dbReference>
<dbReference type="PANTHER" id="PTHR42852:SF1">
    <property type="entry name" value="THIOREDOXIN-LIKE PROTEIN YNEN"/>
    <property type="match status" value="1"/>
</dbReference>
<dbReference type="InterPro" id="IPR050553">
    <property type="entry name" value="Thioredoxin_ResA/DsbE_sf"/>
</dbReference>
<dbReference type="PROSITE" id="PS51352">
    <property type="entry name" value="THIOREDOXIN_2"/>
    <property type="match status" value="1"/>
</dbReference>
<dbReference type="PROSITE" id="PS00194">
    <property type="entry name" value="THIOREDOXIN_1"/>
    <property type="match status" value="1"/>
</dbReference>
<name>A0ABV8GVV2_9BACI</name>
<dbReference type="RefSeq" id="WP_379495534.1">
    <property type="nucleotide sequence ID" value="NZ_JBHSAO010000001.1"/>
</dbReference>
<dbReference type="InterPro" id="IPR017937">
    <property type="entry name" value="Thioredoxin_CS"/>
</dbReference>
<dbReference type="InterPro" id="IPR036249">
    <property type="entry name" value="Thioredoxin-like_sf"/>
</dbReference>
<reference evidence="4" key="1">
    <citation type="journal article" date="2019" name="Int. J. Syst. Evol. Microbiol.">
        <title>The Global Catalogue of Microorganisms (GCM) 10K type strain sequencing project: providing services to taxonomists for standard genome sequencing and annotation.</title>
        <authorList>
            <consortium name="The Broad Institute Genomics Platform"/>
            <consortium name="The Broad Institute Genome Sequencing Center for Infectious Disease"/>
            <person name="Wu L."/>
            <person name="Ma J."/>
        </authorList>
    </citation>
    <scope>NUCLEOTIDE SEQUENCE [LARGE SCALE GENOMIC DNA]</scope>
    <source>
        <strain evidence="4">IBRC-M 10703</strain>
    </source>
</reference>
<organism evidence="3 4">
    <name type="scientific">Oceanobacillus longus</name>
    <dbReference type="NCBI Taxonomy" id="930120"/>
    <lineage>
        <taxon>Bacteria</taxon>
        <taxon>Bacillati</taxon>
        <taxon>Bacillota</taxon>
        <taxon>Bacilli</taxon>
        <taxon>Bacillales</taxon>
        <taxon>Bacillaceae</taxon>
        <taxon>Oceanobacillus</taxon>
    </lineage>
</organism>
<evidence type="ECO:0000259" key="2">
    <source>
        <dbReference type="PROSITE" id="PS51352"/>
    </source>
</evidence>
<dbReference type="SUPFAM" id="SSF52833">
    <property type="entry name" value="Thioredoxin-like"/>
    <property type="match status" value="1"/>
</dbReference>
<evidence type="ECO:0000313" key="4">
    <source>
        <dbReference type="Proteomes" id="UP001595772"/>
    </source>
</evidence>
<dbReference type="CDD" id="cd02966">
    <property type="entry name" value="TlpA_like_family"/>
    <property type="match status" value="1"/>
</dbReference>
<comment type="caution">
    <text evidence="3">The sequence shown here is derived from an EMBL/GenBank/DDBJ whole genome shotgun (WGS) entry which is preliminary data.</text>
</comment>
<dbReference type="PANTHER" id="PTHR42852">
    <property type="entry name" value="THIOL:DISULFIDE INTERCHANGE PROTEIN DSBE"/>
    <property type="match status" value="1"/>
</dbReference>
<dbReference type="EMBL" id="JBHSAO010000001">
    <property type="protein sequence ID" value="MFC4023051.1"/>
    <property type="molecule type" value="Genomic_DNA"/>
</dbReference>
<dbReference type="Gene3D" id="3.40.30.10">
    <property type="entry name" value="Glutaredoxin"/>
    <property type="match status" value="1"/>
</dbReference>
<keyword evidence="1" id="KW-1015">Disulfide bond</keyword>